<dbReference type="HAMAP" id="MF_01885">
    <property type="entry name" value="tRNA_methyltr_TrmL"/>
    <property type="match status" value="1"/>
</dbReference>
<dbReference type="OrthoDB" id="9789043at2"/>
<keyword evidence="10" id="KW-1185">Reference proteome</keyword>
<keyword evidence="4 6" id="KW-0949">S-adenosyl-L-methionine</keyword>
<feature type="domain" description="tRNA/rRNA methyltransferase SpoU type" evidence="8">
    <location>
        <begin position="4"/>
        <end position="145"/>
    </location>
</feature>
<comment type="catalytic activity">
    <reaction evidence="6">
        <text>5-carboxymethylaminomethyluridine(34) in tRNA(Leu) + S-adenosyl-L-methionine = 5-carboxymethylaminomethyl-2'-O-methyluridine(34) in tRNA(Leu) + S-adenosyl-L-homocysteine + H(+)</text>
        <dbReference type="Rhea" id="RHEA:43088"/>
        <dbReference type="Rhea" id="RHEA-COMP:10333"/>
        <dbReference type="Rhea" id="RHEA-COMP:10334"/>
        <dbReference type="ChEBI" id="CHEBI:15378"/>
        <dbReference type="ChEBI" id="CHEBI:57856"/>
        <dbReference type="ChEBI" id="CHEBI:59789"/>
        <dbReference type="ChEBI" id="CHEBI:74508"/>
        <dbReference type="ChEBI" id="CHEBI:74511"/>
        <dbReference type="EC" id="2.1.1.207"/>
    </reaction>
</comment>
<dbReference type="PANTHER" id="PTHR42971:SF1">
    <property type="entry name" value="TRNA (CYTIDINE(34)-2'-O)-METHYLTRANSFERASE"/>
    <property type="match status" value="1"/>
</dbReference>
<sequence>MTNHIALFEPRIHFNTGNIARTCAATNTVLHLIEPFGFEITDKNLKRAGLDYWDKVDIVYHKNLDDFISSVDGQLFLVSKFAEQVYSDIDYSPLDQDYYFLFGREDTGLPEEFMRENAEKAIRIPMNDEHVRSLNLSNTACMIVYEALRQQNFAGLELVHTYEKDKLK</sequence>
<dbReference type="GO" id="GO:0005737">
    <property type="term" value="C:cytoplasm"/>
    <property type="evidence" value="ECO:0007669"/>
    <property type="project" value="UniProtKB-SubCell"/>
</dbReference>
<feature type="binding site" evidence="6 7">
    <location>
        <position position="133"/>
    </location>
    <ligand>
        <name>S-adenosyl-L-methionine</name>
        <dbReference type="ChEBI" id="CHEBI:59789"/>
    </ligand>
</feature>
<dbReference type="SUPFAM" id="SSF75217">
    <property type="entry name" value="alpha/beta knot"/>
    <property type="match status" value="1"/>
</dbReference>
<keyword evidence="1 6" id="KW-0963">Cytoplasm</keyword>
<dbReference type="CDD" id="cd18094">
    <property type="entry name" value="SpoU-like_TrmL"/>
    <property type="match status" value="1"/>
</dbReference>
<keyword evidence="2 6" id="KW-0489">Methyltransferase</keyword>
<dbReference type="GO" id="GO:0141102">
    <property type="term" value="F:tRNA (5-carboxymethylaminomethyluridine(34)-2'-O)-methyltransferase activity"/>
    <property type="evidence" value="ECO:0007669"/>
    <property type="project" value="RHEA"/>
</dbReference>
<proteinExistence type="inferred from homology"/>
<dbReference type="PANTHER" id="PTHR42971">
    <property type="entry name" value="TRNA (CYTIDINE(34)-2'-O)-METHYLTRANSFERASE"/>
    <property type="match status" value="1"/>
</dbReference>
<protein>
    <recommendedName>
        <fullName evidence="6">Putative tRNA (cytidine(34)-2'-O)-methyltransferase</fullName>
        <ecNumber evidence="6">2.1.1.207</ecNumber>
    </recommendedName>
    <alternativeName>
        <fullName evidence="6">tRNA (cytidine/uridine-2'-O-)-methyltransferase</fullName>
    </alternativeName>
</protein>
<gene>
    <name evidence="9" type="primary">cspR</name>
    <name evidence="9" type="ORF">NtB2_01347</name>
</gene>
<dbReference type="FunFam" id="3.40.1280.10:FF:000002">
    <property type="entry name" value="Peptidylprolyl isomerase"/>
    <property type="match status" value="1"/>
</dbReference>
<name>A0A2R5HGN7_9LACT</name>
<dbReference type="GO" id="GO:0042802">
    <property type="term" value="F:identical protein binding"/>
    <property type="evidence" value="ECO:0007669"/>
    <property type="project" value="UniProtKB-ARBA"/>
</dbReference>
<comment type="catalytic activity">
    <reaction evidence="6">
        <text>cytidine(34) in tRNA + S-adenosyl-L-methionine = 2'-O-methylcytidine(34) in tRNA + S-adenosyl-L-homocysteine + H(+)</text>
        <dbReference type="Rhea" id="RHEA:43084"/>
        <dbReference type="Rhea" id="RHEA-COMP:10331"/>
        <dbReference type="Rhea" id="RHEA-COMP:10332"/>
        <dbReference type="ChEBI" id="CHEBI:15378"/>
        <dbReference type="ChEBI" id="CHEBI:57856"/>
        <dbReference type="ChEBI" id="CHEBI:59789"/>
        <dbReference type="ChEBI" id="CHEBI:74495"/>
        <dbReference type="ChEBI" id="CHEBI:82748"/>
        <dbReference type="EC" id="2.1.1.207"/>
    </reaction>
</comment>
<reference evidence="9 10" key="1">
    <citation type="journal article" date="2018" name="Genome Announc.">
        <title>Draft Genome Sequence of Lactococcus sp. Strain NtB2 (JCM 32569), Isolated from the Gut of the Higher Termite Nasutitermes takasagoensis.</title>
        <authorList>
            <person name="Noda S."/>
            <person name="Aihara C."/>
            <person name="Yuki M."/>
            <person name="Ohkuma M."/>
        </authorList>
    </citation>
    <scope>NUCLEOTIDE SEQUENCE [LARGE SCALE GENOMIC DNA]</scope>
    <source>
        <strain evidence="9 10">NtB2</strain>
    </source>
</reference>
<dbReference type="InterPro" id="IPR029026">
    <property type="entry name" value="tRNA_m1G_MTases_N"/>
</dbReference>
<dbReference type="Proteomes" id="UP000245021">
    <property type="component" value="Unassembled WGS sequence"/>
</dbReference>
<evidence type="ECO:0000259" key="8">
    <source>
        <dbReference type="Pfam" id="PF00588"/>
    </source>
</evidence>
<accession>A0A2R5HGN7</accession>
<evidence type="ECO:0000256" key="2">
    <source>
        <dbReference type="ARBA" id="ARBA00022603"/>
    </source>
</evidence>
<dbReference type="Gene3D" id="3.40.1280.10">
    <property type="match status" value="1"/>
</dbReference>
<evidence type="ECO:0000256" key="6">
    <source>
        <dbReference type="HAMAP-Rule" id="MF_01885"/>
    </source>
</evidence>
<dbReference type="InterPro" id="IPR029028">
    <property type="entry name" value="Alpha/beta_knot_MTases"/>
</dbReference>
<dbReference type="RefSeq" id="WP_109246166.1">
    <property type="nucleotide sequence ID" value="NZ_BFFO01000008.1"/>
</dbReference>
<evidence type="ECO:0000256" key="5">
    <source>
        <dbReference type="ARBA" id="ARBA00022694"/>
    </source>
</evidence>
<evidence type="ECO:0000313" key="9">
    <source>
        <dbReference type="EMBL" id="GBG97209.1"/>
    </source>
</evidence>
<evidence type="ECO:0000256" key="7">
    <source>
        <dbReference type="PIRSR" id="PIRSR029256-1"/>
    </source>
</evidence>
<evidence type="ECO:0000256" key="4">
    <source>
        <dbReference type="ARBA" id="ARBA00022691"/>
    </source>
</evidence>
<keyword evidence="5 6" id="KW-0819">tRNA processing</keyword>
<dbReference type="GO" id="GO:0141098">
    <property type="term" value="F:tRNA (cytidine(34)-2'-O)-methyltransferase activity"/>
    <property type="evidence" value="ECO:0007669"/>
    <property type="project" value="RHEA"/>
</dbReference>
<evidence type="ECO:0000256" key="1">
    <source>
        <dbReference type="ARBA" id="ARBA00022490"/>
    </source>
</evidence>
<comment type="caution">
    <text evidence="9">The sequence shown here is derived from an EMBL/GenBank/DDBJ whole genome shotgun (WGS) entry which is preliminary data.</text>
</comment>
<dbReference type="InterPro" id="IPR001537">
    <property type="entry name" value="SpoU_MeTrfase"/>
</dbReference>
<dbReference type="EC" id="2.1.1.207" evidence="6"/>
<keyword evidence="3 6" id="KW-0808">Transferase</keyword>
<dbReference type="GO" id="GO:0002130">
    <property type="term" value="P:wobble position ribose methylation"/>
    <property type="evidence" value="ECO:0007669"/>
    <property type="project" value="TreeGrafter"/>
</dbReference>
<dbReference type="InterPro" id="IPR016914">
    <property type="entry name" value="TrmL"/>
</dbReference>
<evidence type="ECO:0000313" key="10">
    <source>
        <dbReference type="Proteomes" id="UP000245021"/>
    </source>
</evidence>
<dbReference type="EMBL" id="BFFO01000008">
    <property type="protein sequence ID" value="GBG97209.1"/>
    <property type="molecule type" value="Genomic_DNA"/>
</dbReference>
<dbReference type="PIRSF" id="PIRSF029256">
    <property type="entry name" value="SpoU_TrmH_prd"/>
    <property type="match status" value="1"/>
</dbReference>
<comment type="similarity">
    <text evidence="6">Belongs to the class IV-like SAM-binding methyltransferase superfamily. RNA methyltransferase TrmH family. TrmL subfamily.</text>
</comment>
<comment type="function">
    <text evidence="6">Could methylate the ribose at the nucleotide 34 wobble position in tRNA.</text>
</comment>
<evidence type="ECO:0000256" key="3">
    <source>
        <dbReference type="ARBA" id="ARBA00022679"/>
    </source>
</evidence>
<comment type="subcellular location">
    <subcellularLocation>
        <location evidence="6">Cytoplasm</location>
    </subcellularLocation>
</comment>
<dbReference type="Pfam" id="PF00588">
    <property type="entry name" value="SpoU_methylase"/>
    <property type="match status" value="1"/>
</dbReference>
<feature type="binding site" evidence="6 7">
    <location>
        <position position="103"/>
    </location>
    <ligand>
        <name>S-adenosyl-L-methionine</name>
        <dbReference type="ChEBI" id="CHEBI:59789"/>
    </ligand>
</feature>
<dbReference type="GO" id="GO:0003723">
    <property type="term" value="F:RNA binding"/>
    <property type="evidence" value="ECO:0007669"/>
    <property type="project" value="InterPro"/>
</dbReference>
<feature type="binding site" evidence="6 7">
    <location>
        <position position="78"/>
    </location>
    <ligand>
        <name>S-adenosyl-L-methionine</name>
        <dbReference type="ChEBI" id="CHEBI:59789"/>
    </ligand>
</feature>
<dbReference type="AlphaFoldDB" id="A0A2R5HGN7"/>
<feature type="binding site" evidence="6 7">
    <location>
        <position position="124"/>
    </location>
    <ligand>
        <name>S-adenosyl-L-methionine</name>
        <dbReference type="ChEBI" id="CHEBI:59789"/>
    </ligand>
</feature>
<organism evidence="9 10">
    <name type="scientific">Lactococcus termiticola</name>
    <dbReference type="NCBI Taxonomy" id="2169526"/>
    <lineage>
        <taxon>Bacteria</taxon>
        <taxon>Bacillati</taxon>
        <taxon>Bacillota</taxon>
        <taxon>Bacilli</taxon>
        <taxon>Lactobacillales</taxon>
        <taxon>Streptococcaceae</taxon>
        <taxon>Lactococcus</taxon>
    </lineage>
</organism>